<dbReference type="STRING" id="218821.SAMN05421837_104410"/>
<evidence type="ECO:0000313" key="12">
    <source>
        <dbReference type="Proteomes" id="UP000198878"/>
    </source>
</evidence>
<dbReference type="GO" id="GO:0016987">
    <property type="term" value="F:sigma factor activity"/>
    <property type="evidence" value="ECO:0007669"/>
    <property type="project" value="UniProtKB-KW"/>
</dbReference>
<dbReference type="Pfam" id="PF08281">
    <property type="entry name" value="Sigma70_r4_2"/>
    <property type="match status" value="1"/>
</dbReference>
<dbReference type="InterPro" id="IPR014284">
    <property type="entry name" value="RNA_pol_sigma-70_dom"/>
</dbReference>
<dbReference type="NCBIfam" id="TIGR02960">
    <property type="entry name" value="SigX5"/>
    <property type="match status" value="1"/>
</dbReference>
<dbReference type="InterPro" id="IPR037401">
    <property type="entry name" value="SnoaL-like"/>
</dbReference>
<feature type="domain" description="SnoaL-like" evidence="10">
    <location>
        <begin position="201"/>
        <end position="305"/>
    </location>
</feature>
<keyword evidence="12" id="KW-1185">Reference proteome</keyword>
<keyword evidence="5 7" id="KW-0238">DNA-binding</keyword>
<protein>
    <recommendedName>
        <fullName evidence="7">RNA polymerase sigma factor</fullName>
    </recommendedName>
</protein>
<accession>A0A1H5QUD1</accession>
<dbReference type="EMBL" id="FNUJ01000004">
    <property type="protein sequence ID" value="SEF28941.1"/>
    <property type="molecule type" value="Genomic_DNA"/>
</dbReference>
<dbReference type="PROSITE" id="PS01063">
    <property type="entry name" value="SIGMA70_ECF"/>
    <property type="match status" value="1"/>
</dbReference>
<evidence type="ECO:0000259" key="9">
    <source>
        <dbReference type="Pfam" id="PF08281"/>
    </source>
</evidence>
<comment type="similarity">
    <text evidence="1 7">Belongs to the sigma-70 factor family. ECF subfamily.</text>
</comment>
<keyword evidence="3 7" id="KW-0805">Transcription regulation</keyword>
<gene>
    <name evidence="11" type="ORF">SAMN05421837_104410</name>
</gene>
<dbReference type="InterPro" id="IPR032710">
    <property type="entry name" value="NTF2-like_dom_sf"/>
</dbReference>
<dbReference type="SUPFAM" id="SSF54427">
    <property type="entry name" value="NTF2-like"/>
    <property type="match status" value="1"/>
</dbReference>
<dbReference type="InterPro" id="IPR014305">
    <property type="entry name" value="RNA_pol_sigma-G_actinobac"/>
</dbReference>
<evidence type="ECO:0000256" key="4">
    <source>
        <dbReference type="ARBA" id="ARBA00023082"/>
    </source>
</evidence>
<keyword evidence="6 7" id="KW-0804">Transcription</keyword>
<feature type="domain" description="RNA polymerase sigma-70 region 2" evidence="8">
    <location>
        <begin position="15"/>
        <end position="79"/>
    </location>
</feature>
<evidence type="ECO:0000259" key="10">
    <source>
        <dbReference type="Pfam" id="PF12680"/>
    </source>
</evidence>
<dbReference type="SUPFAM" id="SSF88946">
    <property type="entry name" value="Sigma2 domain of RNA polymerase sigma factors"/>
    <property type="match status" value="1"/>
</dbReference>
<dbReference type="Gene3D" id="3.10.450.50">
    <property type="match status" value="1"/>
</dbReference>
<dbReference type="InterPro" id="IPR007627">
    <property type="entry name" value="RNA_pol_sigma70_r2"/>
</dbReference>
<dbReference type="SUPFAM" id="SSF88659">
    <property type="entry name" value="Sigma3 and sigma4 domains of RNA polymerase sigma factors"/>
    <property type="match status" value="1"/>
</dbReference>
<dbReference type="InterPro" id="IPR013325">
    <property type="entry name" value="RNA_pol_sigma_r2"/>
</dbReference>
<dbReference type="InterPro" id="IPR013324">
    <property type="entry name" value="RNA_pol_sigma_r3/r4-like"/>
</dbReference>
<dbReference type="CDD" id="cd06171">
    <property type="entry name" value="Sigma70_r4"/>
    <property type="match status" value="1"/>
</dbReference>
<dbReference type="InterPro" id="IPR000838">
    <property type="entry name" value="RNA_pol_sigma70_ECF_CS"/>
</dbReference>
<dbReference type="GO" id="GO:0003677">
    <property type="term" value="F:DNA binding"/>
    <property type="evidence" value="ECO:0007669"/>
    <property type="project" value="UniProtKB-KW"/>
</dbReference>
<keyword evidence="4 7" id="KW-0731">Sigma factor</keyword>
<dbReference type="RefSeq" id="WP_086677252.1">
    <property type="nucleotide sequence ID" value="NZ_FNUJ01000004.1"/>
</dbReference>
<dbReference type="NCBIfam" id="TIGR02937">
    <property type="entry name" value="sigma70-ECF"/>
    <property type="match status" value="1"/>
</dbReference>
<evidence type="ECO:0000259" key="8">
    <source>
        <dbReference type="Pfam" id="PF04542"/>
    </source>
</evidence>
<dbReference type="PANTHER" id="PTHR43133">
    <property type="entry name" value="RNA POLYMERASE ECF-TYPE SIGMA FACTO"/>
    <property type="match status" value="1"/>
</dbReference>
<feature type="domain" description="RNA polymerase sigma factor 70 region 4 type 2" evidence="9">
    <location>
        <begin position="127"/>
        <end position="178"/>
    </location>
</feature>
<evidence type="ECO:0000256" key="7">
    <source>
        <dbReference type="RuleBase" id="RU000716"/>
    </source>
</evidence>
<dbReference type="Proteomes" id="UP000198878">
    <property type="component" value="Unassembled WGS sequence"/>
</dbReference>
<evidence type="ECO:0000313" key="11">
    <source>
        <dbReference type="EMBL" id="SEF28941.1"/>
    </source>
</evidence>
<evidence type="ECO:0000256" key="6">
    <source>
        <dbReference type="ARBA" id="ARBA00023163"/>
    </source>
</evidence>
<dbReference type="GO" id="GO:0006950">
    <property type="term" value="P:response to stress"/>
    <property type="evidence" value="ECO:0007669"/>
    <property type="project" value="UniProtKB-ARBA"/>
</dbReference>
<dbReference type="Gene3D" id="1.10.10.10">
    <property type="entry name" value="Winged helix-like DNA-binding domain superfamily/Winged helix DNA-binding domain"/>
    <property type="match status" value="1"/>
</dbReference>
<dbReference type="NCBIfam" id="NF006089">
    <property type="entry name" value="PRK08241.1"/>
    <property type="match status" value="1"/>
</dbReference>
<comment type="subunit">
    <text evidence="2">Interacts transiently with the RNA polymerase catalytic core formed by RpoA, RpoB, RpoC and RpoZ (2 alpha, 1 beta, 1 beta' and 1 omega subunit) to form the RNA polymerase holoenzyme that can initiate transcription.</text>
</comment>
<dbReference type="Pfam" id="PF12680">
    <property type="entry name" value="SnoaL_2"/>
    <property type="match status" value="1"/>
</dbReference>
<dbReference type="InterPro" id="IPR039425">
    <property type="entry name" value="RNA_pol_sigma-70-like"/>
</dbReference>
<evidence type="ECO:0000256" key="1">
    <source>
        <dbReference type="ARBA" id="ARBA00010641"/>
    </source>
</evidence>
<evidence type="ECO:0000256" key="3">
    <source>
        <dbReference type="ARBA" id="ARBA00023015"/>
    </source>
</evidence>
<dbReference type="GO" id="GO:0006352">
    <property type="term" value="P:DNA-templated transcription initiation"/>
    <property type="evidence" value="ECO:0007669"/>
    <property type="project" value="InterPro"/>
</dbReference>
<dbReference type="OrthoDB" id="3806887at2"/>
<evidence type="ECO:0000256" key="5">
    <source>
        <dbReference type="ARBA" id="ARBA00023125"/>
    </source>
</evidence>
<dbReference type="Gene3D" id="1.10.1740.10">
    <property type="match status" value="1"/>
</dbReference>
<name>A0A1H5QUD1_9PSEU</name>
<proteinExistence type="inferred from homology"/>
<organism evidence="11 12">
    <name type="scientific">Amycolatopsis pretoriensis</name>
    <dbReference type="NCBI Taxonomy" id="218821"/>
    <lineage>
        <taxon>Bacteria</taxon>
        <taxon>Bacillati</taxon>
        <taxon>Actinomycetota</taxon>
        <taxon>Actinomycetes</taxon>
        <taxon>Pseudonocardiales</taxon>
        <taxon>Pseudonocardiaceae</taxon>
        <taxon>Amycolatopsis</taxon>
    </lineage>
</organism>
<dbReference type="AlphaFoldDB" id="A0A1H5QUD1"/>
<dbReference type="Pfam" id="PF04542">
    <property type="entry name" value="Sigma70_r2"/>
    <property type="match status" value="1"/>
</dbReference>
<evidence type="ECO:0000256" key="2">
    <source>
        <dbReference type="ARBA" id="ARBA00011344"/>
    </source>
</evidence>
<sequence length="327" mass="35769">MVTDTMEETEFAELTEQHRRELRVHCYRFLGSLDEAEDLVQETFLRAWRGRAGYAGRASVRAWLYKIATNACLDFLERAPRVVPVVDLPTASGSRLAPRPAAAVPWLQPAPDDVLEAAISRETVELAFLAAVQYLSPRQRAVLILRDVVGWSAKETATALSTTPASVSSSLQRARAELKEQLPSRRTEWRVSSSSEEREVVSRYIAALTTADDAAIAAVISEDIRCSHQPGAGGHEGPEPTWYSGRETVLEGWAPVLHGSRSMELRMLPVQANGGPAVATYLRVEGEFRAFGLNALRVVEGRVAEVTTFAPTVFGAFGLAAVLPAER</sequence>
<dbReference type="InterPro" id="IPR013249">
    <property type="entry name" value="RNA_pol_sigma70_r4_t2"/>
</dbReference>
<reference evidence="12" key="1">
    <citation type="submission" date="2016-10" db="EMBL/GenBank/DDBJ databases">
        <authorList>
            <person name="Varghese N."/>
            <person name="Submissions S."/>
        </authorList>
    </citation>
    <scope>NUCLEOTIDE SEQUENCE [LARGE SCALE GENOMIC DNA]</scope>
    <source>
        <strain evidence="12">DSM 44654</strain>
    </source>
</reference>
<dbReference type="PANTHER" id="PTHR43133:SF65">
    <property type="entry name" value="ECF RNA POLYMERASE SIGMA FACTOR SIGG"/>
    <property type="match status" value="1"/>
</dbReference>
<dbReference type="InterPro" id="IPR036388">
    <property type="entry name" value="WH-like_DNA-bd_sf"/>
</dbReference>